<protein>
    <submittedName>
        <fullName evidence="4">Thioesterase</fullName>
    </submittedName>
</protein>
<accession>A0A3G1KXC1</accession>
<dbReference type="Proteomes" id="UP000323521">
    <property type="component" value="Chromosome"/>
</dbReference>
<sequence length="134" mass="14682">MEFNLKTGLRGEITEQVRENNTARRFGSGSIDVYATPAMIGLMEKAALSAVDPLLPEGFATVGIDLAVQHLAATPLGMTVKAKAELTELDGRRLVFRVEAADEVEKIGEGQHQRFIIQVDKFLEKSARKGAKRE</sequence>
<evidence type="ECO:0000313" key="4">
    <source>
        <dbReference type="EMBL" id="ATW27019.1"/>
    </source>
</evidence>
<gene>
    <name evidence="4" type="ORF">DCMF_21655</name>
</gene>
<reference evidence="4 5" key="1">
    <citation type="submission" date="2016-10" db="EMBL/GenBank/DDBJ databases">
        <title>Complete Genome Sequence of Peptococcaceae strain DCMF.</title>
        <authorList>
            <person name="Edwards R.J."/>
            <person name="Holland S.I."/>
            <person name="Deshpande N.P."/>
            <person name="Wong Y.K."/>
            <person name="Ertan H."/>
            <person name="Manefield M."/>
            <person name="Russell T.L."/>
            <person name="Lee M.J."/>
        </authorList>
    </citation>
    <scope>NUCLEOTIDE SEQUENCE [LARGE SCALE GENOMIC DNA]</scope>
    <source>
        <strain evidence="4 5">DCMF</strain>
    </source>
</reference>
<dbReference type="Gene3D" id="3.10.129.10">
    <property type="entry name" value="Hotdog Thioesterase"/>
    <property type="match status" value="1"/>
</dbReference>
<dbReference type="AlphaFoldDB" id="A0A3G1KXC1"/>
<dbReference type="PANTHER" id="PTHR36934">
    <property type="entry name" value="BLR0278 PROTEIN"/>
    <property type="match status" value="1"/>
</dbReference>
<feature type="binding site" evidence="2">
    <location>
        <position position="63"/>
    </location>
    <ligand>
        <name>CoA</name>
        <dbReference type="ChEBI" id="CHEBI:57287"/>
    </ligand>
</feature>
<organism evidence="4 5">
    <name type="scientific">Formimonas warabiya</name>
    <dbReference type="NCBI Taxonomy" id="1761012"/>
    <lineage>
        <taxon>Bacteria</taxon>
        <taxon>Bacillati</taxon>
        <taxon>Bacillota</taxon>
        <taxon>Clostridia</taxon>
        <taxon>Eubacteriales</taxon>
        <taxon>Peptococcaceae</taxon>
        <taxon>Candidatus Formimonas</taxon>
    </lineage>
</organism>
<feature type="binding site" evidence="2">
    <location>
        <position position="114"/>
    </location>
    <ligand>
        <name>substrate</name>
    </ligand>
</feature>
<keyword evidence="5" id="KW-1185">Reference proteome</keyword>
<dbReference type="InterPro" id="IPR054485">
    <property type="entry name" value="FlK-like_dom"/>
</dbReference>
<evidence type="ECO:0000259" key="3">
    <source>
        <dbReference type="Pfam" id="PF22636"/>
    </source>
</evidence>
<dbReference type="RefSeq" id="WP_148136353.1">
    <property type="nucleotide sequence ID" value="NZ_CP017634.1"/>
</dbReference>
<feature type="active site" evidence="1">
    <location>
        <position position="44"/>
    </location>
</feature>
<dbReference type="InterPro" id="IPR025540">
    <property type="entry name" value="FlK"/>
</dbReference>
<feature type="domain" description="Fluoroacetyl-CoA-specific thioesterase-like" evidence="3">
    <location>
        <begin position="17"/>
        <end position="119"/>
    </location>
</feature>
<proteinExistence type="predicted"/>
<dbReference type="SUPFAM" id="SSF54637">
    <property type="entry name" value="Thioesterase/thiol ester dehydrase-isomerase"/>
    <property type="match status" value="1"/>
</dbReference>
<dbReference type="EMBL" id="CP017634">
    <property type="protein sequence ID" value="ATW27019.1"/>
    <property type="molecule type" value="Genomic_DNA"/>
</dbReference>
<evidence type="ECO:0000313" key="5">
    <source>
        <dbReference type="Proteomes" id="UP000323521"/>
    </source>
</evidence>
<dbReference type="PIRSF" id="PIRSF014972">
    <property type="entry name" value="FlK"/>
    <property type="match status" value="1"/>
</dbReference>
<evidence type="ECO:0000256" key="2">
    <source>
        <dbReference type="PIRSR" id="PIRSR014972-2"/>
    </source>
</evidence>
<evidence type="ECO:0000256" key="1">
    <source>
        <dbReference type="PIRSR" id="PIRSR014972-1"/>
    </source>
</evidence>
<dbReference type="InterPro" id="IPR029069">
    <property type="entry name" value="HotDog_dom_sf"/>
</dbReference>
<feature type="binding site" evidence="2">
    <location>
        <position position="63"/>
    </location>
    <ligand>
        <name>substrate</name>
    </ligand>
</feature>
<name>A0A3G1KXC1_FORW1</name>
<dbReference type="PANTHER" id="PTHR36934:SF1">
    <property type="entry name" value="THIOESTERASE DOMAIN-CONTAINING PROTEIN"/>
    <property type="match status" value="1"/>
</dbReference>
<dbReference type="OrthoDB" id="6902891at2"/>
<dbReference type="KEGG" id="fwa:DCMF_21655"/>
<feature type="active site" evidence="1">
    <location>
        <position position="70"/>
    </location>
</feature>
<dbReference type="Pfam" id="PF22636">
    <property type="entry name" value="FlK"/>
    <property type="match status" value="1"/>
</dbReference>
<feature type="active site" evidence="1">
    <location>
        <position position="36"/>
    </location>
</feature>